<dbReference type="AlphaFoldDB" id="A0A7X5HUC4"/>
<dbReference type="PANTHER" id="PTHR37299">
    <property type="entry name" value="TRANSCRIPTIONAL REGULATOR-RELATED"/>
    <property type="match status" value="1"/>
</dbReference>
<dbReference type="GO" id="GO:0000156">
    <property type="term" value="F:phosphorelay response regulator activity"/>
    <property type="evidence" value="ECO:0007669"/>
    <property type="project" value="InterPro"/>
</dbReference>
<dbReference type="SUPFAM" id="SSF52172">
    <property type="entry name" value="CheY-like"/>
    <property type="match status" value="1"/>
</dbReference>
<evidence type="ECO:0000259" key="5">
    <source>
        <dbReference type="PROSITE" id="PS50930"/>
    </source>
</evidence>
<keyword evidence="3" id="KW-0597">Phosphoprotein</keyword>
<evidence type="ECO:0000256" key="2">
    <source>
        <dbReference type="ARBA" id="ARBA00024867"/>
    </source>
</evidence>
<protein>
    <recommendedName>
        <fullName evidence="1">Stage 0 sporulation protein A homolog</fullName>
    </recommendedName>
</protein>
<dbReference type="InterPro" id="IPR046947">
    <property type="entry name" value="LytR-like"/>
</dbReference>
<organism evidence="6 7">
    <name type="scientific">Anaerotalea alkaliphila</name>
    <dbReference type="NCBI Taxonomy" id="2662126"/>
    <lineage>
        <taxon>Bacteria</taxon>
        <taxon>Bacillati</taxon>
        <taxon>Bacillota</taxon>
        <taxon>Clostridia</taxon>
        <taxon>Eubacteriales</taxon>
        <taxon>Anaerotalea</taxon>
    </lineage>
</organism>
<proteinExistence type="predicted"/>
<gene>
    <name evidence="6" type="ORF">GXN74_02380</name>
</gene>
<dbReference type="InterPro" id="IPR011006">
    <property type="entry name" value="CheY-like_superfamily"/>
</dbReference>
<evidence type="ECO:0000256" key="3">
    <source>
        <dbReference type="PROSITE-ProRule" id="PRU00169"/>
    </source>
</evidence>
<dbReference type="RefSeq" id="WP_162369326.1">
    <property type="nucleotide sequence ID" value="NZ_JAAEEH010000004.1"/>
</dbReference>
<feature type="modified residue" description="4-aspartylphosphate" evidence="3">
    <location>
        <position position="53"/>
    </location>
</feature>
<dbReference type="Gene3D" id="3.40.50.2300">
    <property type="match status" value="1"/>
</dbReference>
<dbReference type="Pfam" id="PF00072">
    <property type="entry name" value="Response_reg"/>
    <property type="match status" value="1"/>
</dbReference>
<evidence type="ECO:0000256" key="1">
    <source>
        <dbReference type="ARBA" id="ARBA00018672"/>
    </source>
</evidence>
<dbReference type="PROSITE" id="PS50110">
    <property type="entry name" value="RESPONSE_REGULATORY"/>
    <property type="match status" value="1"/>
</dbReference>
<dbReference type="Gene3D" id="2.40.50.1020">
    <property type="entry name" value="LytTr DNA-binding domain"/>
    <property type="match status" value="1"/>
</dbReference>
<accession>A0A7X5HUC4</accession>
<dbReference type="EMBL" id="JAAEEH010000004">
    <property type="protein sequence ID" value="NDL66596.1"/>
    <property type="molecule type" value="Genomic_DNA"/>
</dbReference>
<evidence type="ECO:0000313" key="6">
    <source>
        <dbReference type="EMBL" id="NDL66596.1"/>
    </source>
</evidence>
<comment type="function">
    <text evidence="2">May play the central regulatory role in sporulation. It may be an element of the effector pathway responsible for the activation of sporulation genes in response to nutritional stress. Spo0A may act in concert with spo0H (a sigma factor) to control the expression of some genes that are critical to the sporulation process.</text>
</comment>
<dbReference type="InterPro" id="IPR001789">
    <property type="entry name" value="Sig_transdc_resp-reg_receiver"/>
</dbReference>
<comment type="caution">
    <text evidence="6">The sequence shown here is derived from an EMBL/GenBank/DDBJ whole genome shotgun (WGS) entry which is preliminary data.</text>
</comment>
<dbReference type="SMART" id="SM00850">
    <property type="entry name" value="LytTR"/>
    <property type="match status" value="1"/>
</dbReference>
<feature type="domain" description="Response regulatory" evidence="4">
    <location>
        <begin position="2"/>
        <end position="119"/>
    </location>
</feature>
<dbReference type="InterPro" id="IPR007492">
    <property type="entry name" value="LytTR_DNA-bd_dom"/>
</dbReference>
<feature type="domain" description="HTH LytTR-type" evidence="5">
    <location>
        <begin position="140"/>
        <end position="206"/>
    </location>
</feature>
<dbReference type="PROSITE" id="PS50930">
    <property type="entry name" value="HTH_LYTTR"/>
    <property type="match status" value="1"/>
</dbReference>
<dbReference type="GO" id="GO:0003677">
    <property type="term" value="F:DNA binding"/>
    <property type="evidence" value="ECO:0007669"/>
    <property type="project" value="InterPro"/>
</dbReference>
<dbReference type="Pfam" id="PF04397">
    <property type="entry name" value="LytTR"/>
    <property type="match status" value="1"/>
</dbReference>
<dbReference type="Proteomes" id="UP000461585">
    <property type="component" value="Unassembled WGS sequence"/>
</dbReference>
<sequence>MRVGIVEDNRMIAQSLLSLVRAIDGECEGETWETAGEALAHAKERQVDLFLLDIGLPDYSGFALAEQLRAMENYVTTPIIFLTAMPGDALKAFRAYHCYDYVVKPFDTRELAELLRPLMRRSSKERVCIRQRGFTVRLHPEEIIYVEACQRKLLVWTRQESVTVSTKTLKEFHQGLPSYFIQCHKGFLVNRHAIQRLDRKNGLIYLGDPMPPIPMGDRYRDRFQGDWL</sequence>
<name>A0A7X5HUC4_9FIRM</name>
<evidence type="ECO:0000313" key="7">
    <source>
        <dbReference type="Proteomes" id="UP000461585"/>
    </source>
</evidence>
<dbReference type="SMART" id="SM00448">
    <property type="entry name" value="REC"/>
    <property type="match status" value="1"/>
</dbReference>
<evidence type="ECO:0000259" key="4">
    <source>
        <dbReference type="PROSITE" id="PS50110"/>
    </source>
</evidence>
<dbReference type="PANTHER" id="PTHR37299:SF1">
    <property type="entry name" value="STAGE 0 SPORULATION PROTEIN A HOMOLOG"/>
    <property type="match status" value="1"/>
</dbReference>
<reference evidence="6 7" key="1">
    <citation type="submission" date="2020-01" db="EMBL/GenBank/DDBJ databases">
        <title>Anaeroalcalibacter tamaniensis gen. nov., sp. nov., moderately halophilic strictly anaerobic fermenter bacterium from mud volcano of Taman peninsula.</title>
        <authorList>
            <person name="Frolova A."/>
            <person name="Merkel A.Y."/>
            <person name="Slobodkin A.I."/>
        </authorList>
    </citation>
    <scope>NUCLEOTIDE SEQUENCE [LARGE SCALE GENOMIC DNA]</scope>
    <source>
        <strain evidence="6 7">F-3ap</strain>
    </source>
</reference>
<keyword evidence="7" id="KW-1185">Reference proteome</keyword>